<dbReference type="GO" id="GO:0005737">
    <property type="term" value="C:cytoplasm"/>
    <property type="evidence" value="ECO:0007669"/>
    <property type="project" value="TreeGrafter"/>
</dbReference>
<dbReference type="AlphaFoldDB" id="D2RP91"/>
<dbReference type="Pfam" id="PF13302">
    <property type="entry name" value="Acetyltransf_3"/>
    <property type="match status" value="1"/>
</dbReference>
<dbReference type="GO" id="GO:0008999">
    <property type="term" value="F:protein-N-terminal-alanine acetyltransferase activity"/>
    <property type="evidence" value="ECO:0007669"/>
    <property type="project" value="TreeGrafter"/>
</dbReference>
<reference evidence="2 3" key="1">
    <citation type="journal article" date="2010" name="Stand. Genomic Sci.">
        <title>Complete genome sequence of Haloterrigena turkmenica type strain (4k).</title>
        <authorList>
            <person name="Saunders E."/>
            <person name="Tindall B.J."/>
            <person name="Fahnrich R."/>
            <person name="Lapidus A."/>
            <person name="Copeland A."/>
            <person name="Del Rio T.G."/>
            <person name="Lucas S."/>
            <person name="Chen F."/>
            <person name="Tice H."/>
            <person name="Cheng J.F."/>
            <person name="Han C."/>
            <person name="Detter J.C."/>
            <person name="Bruce D."/>
            <person name="Goodwin L."/>
            <person name="Chain P."/>
            <person name="Pitluck S."/>
            <person name="Pati A."/>
            <person name="Ivanova N."/>
            <person name="Mavromatis K."/>
            <person name="Chen A."/>
            <person name="Palaniappan K."/>
            <person name="Land M."/>
            <person name="Hauser L."/>
            <person name="Chang Y.J."/>
            <person name="Jeffries C.D."/>
            <person name="Brettin T."/>
            <person name="Rohde M."/>
            <person name="Goker M."/>
            <person name="Bristow J."/>
            <person name="Eisen J.A."/>
            <person name="Markowitz V."/>
            <person name="Hugenholtz P."/>
            <person name="Klenk H.P."/>
            <person name="Kyrpides N.C."/>
        </authorList>
    </citation>
    <scope>NUCLEOTIDE SEQUENCE [LARGE SCALE GENOMIC DNA]</scope>
    <source>
        <strain evidence="3">ATCC 51198 / DSM 5511 / JCM 9101 / NCIMB 13204 / VKM B-1734 / 4k</strain>
    </source>
</reference>
<gene>
    <name evidence="2" type="ordered locus">Htur_1234</name>
</gene>
<dbReference type="KEGG" id="htu:Htur_1234"/>
<accession>D2RP91</accession>
<keyword evidence="3" id="KW-1185">Reference proteome</keyword>
<name>D2RP91_HALTV</name>
<dbReference type="SUPFAM" id="SSF55729">
    <property type="entry name" value="Acyl-CoA N-acyltransferases (Nat)"/>
    <property type="match status" value="1"/>
</dbReference>
<dbReference type="InterPro" id="IPR016181">
    <property type="entry name" value="Acyl_CoA_acyltransferase"/>
</dbReference>
<dbReference type="eggNOG" id="arCOG00842">
    <property type="taxonomic scope" value="Archaea"/>
</dbReference>
<evidence type="ECO:0000313" key="3">
    <source>
        <dbReference type="Proteomes" id="UP000001903"/>
    </source>
</evidence>
<organism evidence="2 3">
    <name type="scientific">Haloterrigena turkmenica (strain ATCC 51198 / DSM 5511 / JCM 9101 / NCIMB 13204 / VKM B-1734 / 4k)</name>
    <name type="common">Halococcus turkmenicus</name>
    <dbReference type="NCBI Taxonomy" id="543526"/>
    <lineage>
        <taxon>Archaea</taxon>
        <taxon>Methanobacteriati</taxon>
        <taxon>Methanobacteriota</taxon>
        <taxon>Stenosarchaea group</taxon>
        <taxon>Halobacteria</taxon>
        <taxon>Halobacteriales</taxon>
        <taxon>Natrialbaceae</taxon>
        <taxon>Haloterrigena</taxon>
    </lineage>
</organism>
<dbReference type="STRING" id="543526.Htur_1234"/>
<sequence>MFPRELETDRLRLERLSHETIDLESYYRACSVHEPGIEEVVEYVPGFEPHRHPKETRDFVDRAERQWDDGERAEYIVRPREGESGAGDIAGGTRLDIDWDKRTADLGIWLRTAFWGRGYAGERARAFLEVAFERLDLELVQAVCLDGNERSRRAIEKYVAEFGGTYEGRLRNWMVGSDGAPVDCHRYTIRADEYFEHR</sequence>
<dbReference type="InterPro" id="IPR000182">
    <property type="entry name" value="GNAT_dom"/>
</dbReference>
<dbReference type="PANTHER" id="PTHR43441">
    <property type="entry name" value="RIBOSOMAL-PROTEIN-SERINE ACETYLTRANSFERASE"/>
    <property type="match status" value="1"/>
</dbReference>
<dbReference type="EMBL" id="CP001860">
    <property type="protein sequence ID" value="ADB60125.1"/>
    <property type="molecule type" value="Genomic_DNA"/>
</dbReference>
<feature type="domain" description="N-acetyltransferase" evidence="1">
    <location>
        <begin position="41"/>
        <end position="183"/>
    </location>
</feature>
<dbReference type="PROSITE" id="PS51186">
    <property type="entry name" value="GNAT"/>
    <property type="match status" value="1"/>
</dbReference>
<proteinExistence type="predicted"/>
<dbReference type="GO" id="GO:1990189">
    <property type="term" value="F:protein N-terminal-serine acetyltransferase activity"/>
    <property type="evidence" value="ECO:0007669"/>
    <property type="project" value="TreeGrafter"/>
</dbReference>
<dbReference type="HOGENOM" id="CLU_1352098_0_0_2"/>
<evidence type="ECO:0000259" key="1">
    <source>
        <dbReference type="PROSITE" id="PS51186"/>
    </source>
</evidence>
<dbReference type="PANTHER" id="PTHR43441:SF2">
    <property type="entry name" value="FAMILY ACETYLTRANSFERASE, PUTATIVE (AFU_ORTHOLOGUE AFUA_7G00850)-RELATED"/>
    <property type="match status" value="1"/>
</dbReference>
<dbReference type="OrthoDB" id="120213at2157"/>
<dbReference type="Proteomes" id="UP000001903">
    <property type="component" value="Chromosome"/>
</dbReference>
<evidence type="ECO:0000313" key="2">
    <source>
        <dbReference type="EMBL" id="ADB60125.1"/>
    </source>
</evidence>
<dbReference type="GeneID" id="8741824"/>
<dbReference type="RefSeq" id="WP_012942431.1">
    <property type="nucleotide sequence ID" value="NC_013743.1"/>
</dbReference>
<dbReference type="InterPro" id="IPR051908">
    <property type="entry name" value="Ribosomal_N-acetyltransferase"/>
</dbReference>
<dbReference type="Gene3D" id="3.40.630.30">
    <property type="match status" value="1"/>
</dbReference>
<protein>
    <submittedName>
        <fullName evidence="2">GCN5-related N-acetyltransferase</fullName>
    </submittedName>
</protein>